<feature type="non-terminal residue" evidence="1">
    <location>
        <position position="1"/>
    </location>
</feature>
<dbReference type="Proteomes" id="UP000286134">
    <property type="component" value="Unassembled WGS sequence"/>
</dbReference>
<proteinExistence type="predicted"/>
<keyword evidence="2" id="KW-1185">Reference proteome</keyword>
<gene>
    <name evidence="1" type="ORF">OnM2_072064</name>
</gene>
<dbReference type="EMBL" id="MCFK01007214">
    <property type="protein sequence ID" value="RKF57761.1"/>
    <property type="molecule type" value="Genomic_DNA"/>
</dbReference>
<dbReference type="AlphaFoldDB" id="A0A420HJZ5"/>
<evidence type="ECO:0000313" key="1">
    <source>
        <dbReference type="EMBL" id="RKF57761.1"/>
    </source>
</evidence>
<dbReference type="STRING" id="212602.A0A420HJZ5"/>
<protein>
    <submittedName>
        <fullName evidence="1">Putative eka-like protein</fullName>
    </submittedName>
</protein>
<sequence length="221" mass="25015">GPNGSYDYNLFLDHIKKQYENKQARQTAGNLLQLVRMGSSQYLVDYLQDFELKVAQYGEISDYSKIMHLDTGINARLRLLLLRKSLPDDNYLKWVNRVKAVAGRLENTQSYRTAGGTGKNTWYVPQNGAKYLYTKCLSKSPTASLQAALNAFGEKTTNNKPSAPWRTPQEFKRLSKEGKCIRYASKSHNTRACPRFRAARKPDTIAHIQHLDSINSPVGAI</sequence>
<name>A0A420HJZ5_9PEZI</name>
<reference evidence="1 2" key="1">
    <citation type="journal article" date="2018" name="BMC Genomics">
        <title>Comparative genome analyses reveal sequence features reflecting distinct modes of host-adaptation between dicot and monocot powdery mildew.</title>
        <authorList>
            <person name="Wu Y."/>
            <person name="Ma X."/>
            <person name="Pan Z."/>
            <person name="Kale S.D."/>
            <person name="Song Y."/>
            <person name="King H."/>
            <person name="Zhang Q."/>
            <person name="Presley C."/>
            <person name="Deng X."/>
            <person name="Wei C.I."/>
            <person name="Xiao S."/>
        </authorList>
    </citation>
    <scope>NUCLEOTIDE SEQUENCE [LARGE SCALE GENOMIC DNA]</scope>
    <source>
        <strain evidence="1">UMSG2</strain>
    </source>
</reference>
<comment type="caution">
    <text evidence="1">The sequence shown here is derived from an EMBL/GenBank/DDBJ whole genome shotgun (WGS) entry which is preliminary data.</text>
</comment>
<organism evidence="1 2">
    <name type="scientific">Erysiphe neolycopersici</name>
    <dbReference type="NCBI Taxonomy" id="212602"/>
    <lineage>
        <taxon>Eukaryota</taxon>
        <taxon>Fungi</taxon>
        <taxon>Dikarya</taxon>
        <taxon>Ascomycota</taxon>
        <taxon>Pezizomycotina</taxon>
        <taxon>Leotiomycetes</taxon>
        <taxon>Erysiphales</taxon>
        <taxon>Erysiphaceae</taxon>
        <taxon>Erysiphe</taxon>
    </lineage>
</organism>
<evidence type="ECO:0000313" key="2">
    <source>
        <dbReference type="Proteomes" id="UP000286134"/>
    </source>
</evidence>
<dbReference type="OrthoDB" id="10504987at2759"/>
<accession>A0A420HJZ5</accession>